<evidence type="ECO:0000256" key="2">
    <source>
        <dbReference type="ARBA" id="ARBA00023125"/>
    </source>
</evidence>
<keyword evidence="2 4" id="KW-0238">DNA-binding</keyword>
<gene>
    <name evidence="6" type="ORF">ESB13_00250</name>
</gene>
<dbReference type="SUPFAM" id="SSF48498">
    <property type="entry name" value="Tetracyclin repressor-like, C-terminal domain"/>
    <property type="match status" value="1"/>
</dbReference>
<feature type="domain" description="HTH tetR-type" evidence="5">
    <location>
        <begin position="12"/>
        <end position="72"/>
    </location>
</feature>
<dbReference type="PROSITE" id="PS50977">
    <property type="entry name" value="HTH_TETR_2"/>
    <property type="match status" value="1"/>
</dbReference>
<dbReference type="InterPro" id="IPR009057">
    <property type="entry name" value="Homeodomain-like_sf"/>
</dbReference>
<keyword evidence="7" id="KW-1185">Reference proteome</keyword>
<dbReference type="EMBL" id="SDHZ01000001">
    <property type="protein sequence ID" value="RXK87373.1"/>
    <property type="molecule type" value="Genomic_DNA"/>
</dbReference>
<evidence type="ECO:0000259" key="5">
    <source>
        <dbReference type="PROSITE" id="PS50977"/>
    </source>
</evidence>
<dbReference type="InterPro" id="IPR050624">
    <property type="entry name" value="HTH-type_Tx_Regulator"/>
</dbReference>
<evidence type="ECO:0000256" key="3">
    <source>
        <dbReference type="ARBA" id="ARBA00023163"/>
    </source>
</evidence>
<accession>A0A4Q1DF94</accession>
<proteinExistence type="predicted"/>
<dbReference type="AlphaFoldDB" id="A0A4Q1DF94"/>
<dbReference type="SUPFAM" id="SSF46689">
    <property type="entry name" value="Homeodomain-like"/>
    <property type="match status" value="1"/>
</dbReference>
<dbReference type="Proteomes" id="UP000290545">
    <property type="component" value="Unassembled WGS sequence"/>
</dbReference>
<comment type="caution">
    <text evidence="6">The sequence shown here is derived from an EMBL/GenBank/DDBJ whole genome shotgun (WGS) entry which is preliminary data.</text>
</comment>
<dbReference type="InterPro" id="IPR036271">
    <property type="entry name" value="Tet_transcr_reg_TetR-rel_C_sf"/>
</dbReference>
<evidence type="ECO:0000256" key="4">
    <source>
        <dbReference type="PROSITE-ProRule" id="PRU00335"/>
    </source>
</evidence>
<dbReference type="PANTHER" id="PTHR43479:SF11">
    <property type="entry name" value="ACREF_ENVCD OPERON REPRESSOR-RELATED"/>
    <property type="match status" value="1"/>
</dbReference>
<feature type="DNA-binding region" description="H-T-H motif" evidence="4">
    <location>
        <begin position="35"/>
        <end position="54"/>
    </location>
</feature>
<dbReference type="OrthoDB" id="594604at2"/>
<dbReference type="Pfam" id="PF00440">
    <property type="entry name" value="TetR_N"/>
    <property type="match status" value="1"/>
</dbReference>
<organism evidence="6 7">
    <name type="scientific">Filimonas effusa</name>
    <dbReference type="NCBI Taxonomy" id="2508721"/>
    <lineage>
        <taxon>Bacteria</taxon>
        <taxon>Pseudomonadati</taxon>
        <taxon>Bacteroidota</taxon>
        <taxon>Chitinophagia</taxon>
        <taxon>Chitinophagales</taxon>
        <taxon>Chitinophagaceae</taxon>
        <taxon>Filimonas</taxon>
    </lineage>
</organism>
<evidence type="ECO:0000313" key="6">
    <source>
        <dbReference type="EMBL" id="RXK87373.1"/>
    </source>
</evidence>
<keyword evidence="1" id="KW-0805">Transcription regulation</keyword>
<dbReference type="InterPro" id="IPR025996">
    <property type="entry name" value="MT1864/Rv1816-like_C"/>
</dbReference>
<dbReference type="Pfam" id="PF13305">
    <property type="entry name" value="TetR_C_33"/>
    <property type="match status" value="1"/>
</dbReference>
<dbReference type="PRINTS" id="PR00455">
    <property type="entry name" value="HTHTETR"/>
</dbReference>
<protein>
    <submittedName>
        <fullName evidence="6">TetR/AcrR family transcriptional regulator</fullName>
    </submittedName>
</protein>
<sequence>MVPKNRKERPKEDLRKQILDAAKVVFKQEGFEATSIRKIASAIGYSPTTIYLYYKDKSEIIHALHTEGFALLNSRFSVLAMVEHPFERLKAMGRIYMQFAMEHSDFYEVMFIMREPVDYLANYCQNEEWMEGSTAFYALLQSVEACMAEGYFKNYEPIQMVMVIWAFMHGLCTMKIVGHLDQIATNKSQLPDPGTLMEDTFQAFVRLIESTQ</sequence>
<dbReference type="InterPro" id="IPR001647">
    <property type="entry name" value="HTH_TetR"/>
</dbReference>
<evidence type="ECO:0000313" key="7">
    <source>
        <dbReference type="Proteomes" id="UP000290545"/>
    </source>
</evidence>
<evidence type="ECO:0000256" key="1">
    <source>
        <dbReference type="ARBA" id="ARBA00023015"/>
    </source>
</evidence>
<dbReference type="Gene3D" id="1.10.357.10">
    <property type="entry name" value="Tetracycline Repressor, domain 2"/>
    <property type="match status" value="1"/>
</dbReference>
<name>A0A4Q1DF94_9BACT</name>
<dbReference type="GO" id="GO:0003677">
    <property type="term" value="F:DNA binding"/>
    <property type="evidence" value="ECO:0007669"/>
    <property type="project" value="UniProtKB-UniRule"/>
</dbReference>
<dbReference type="PANTHER" id="PTHR43479">
    <property type="entry name" value="ACREF/ENVCD OPERON REPRESSOR-RELATED"/>
    <property type="match status" value="1"/>
</dbReference>
<reference evidence="6 7" key="1">
    <citation type="submission" date="2019-01" db="EMBL/GenBank/DDBJ databases">
        <title>Filimonas sp. strain TTM-71.</title>
        <authorList>
            <person name="Chen W.-M."/>
        </authorList>
    </citation>
    <scope>NUCLEOTIDE SEQUENCE [LARGE SCALE GENOMIC DNA]</scope>
    <source>
        <strain evidence="6 7">TTM-71</strain>
    </source>
</reference>
<keyword evidence="3" id="KW-0804">Transcription</keyword>